<reference evidence="1" key="2">
    <citation type="submission" date="2021-04" db="EMBL/GenBank/DDBJ databases">
        <authorList>
            <person name="Podell S."/>
        </authorList>
    </citation>
    <scope>NUCLEOTIDE SEQUENCE</scope>
    <source>
        <strain evidence="1">Hildebrandi</strain>
    </source>
</reference>
<dbReference type="OrthoDB" id="38831at2759"/>
<sequence>MNWKSSGFRGRNVILVAAIILLAFSSSHQRRDSLRKSLLPTISQKNETHTSINTSINTALPNDTLEVAWLMSFPNSGTTYTNHLIQEYTKTTTATNYGKEQSEKAASIPVLPGSDLEGPYFRYPKWEKPPKYILTKTHCASSTNDMPLHEIDSVEAFEITCSSGSRVEVYNGTTAKISASYSPFLVKRAVHLIRNPFDNVVARFHMKINNWKTKNYHNDSISSNIYNSTSEGFKAYCQFRDKPFSKLKWNSTRIFGPNIVRQYELAKLLKDLPCYEQFVYYIRWHNFAMEMLQRKGIPVLTLFYEDYSLRFEDTVKGLLNFLSLTPAKDTSPPEFFPGKQYLDFYEPSEREAAKRLMLGLANKELNLLLQRYLA</sequence>
<dbReference type="PANTHER" id="PTHR45964:SF5">
    <property type="entry name" value="WSCD FAMILY MEMBER CG9164"/>
    <property type="match status" value="1"/>
</dbReference>
<evidence type="ECO:0000313" key="1">
    <source>
        <dbReference type="EMBL" id="KAG7345591.1"/>
    </source>
</evidence>
<name>A0A9K3KLJ4_9STRA</name>
<reference evidence="1" key="1">
    <citation type="journal article" date="2021" name="Sci. Rep.">
        <title>Diploid genomic architecture of Nitzschia inconspicua, an elite biomass production diatom.</title>
        <authorList>
            <person name="Oliver A."/>
            <person name="Podell S."/>
            <person name="Pinowska A."/>
            <person name="Traller J.C."/>
            <person name="Smith S.R."/>
            <person name="McClure R."/>
            <person name="Beliaev A."/>
            <person name="Bohutskyi P."/>
            <person name="Hill E.A."/>
            <person name="Rabines A."/>
            <person name="Zheng H."/>
            <person name="Allen L.Z."/>
            <person name="Kuo A."/>
            <person name="Grigoriev I.V."/>
            <person name="Allen A.E."/>
            <person name="Hazlebeck D."/>
            <person name="Allen E.E."/>
        </authorList>
    </citation>
    <scope>NUCLEOTIDE SEQUENCE</scope>
    <source>
        <strain evidence="1">Hildebrandi</strain>
    </source>
</reference>
<dbReference type="AlphaFoldDB" id="A0A9K3KLJ4"/>
<dbReference type="InterPro" id="IPR051589">
    <property type="entry name" value="Sialate-O-sulfotransferase"/>
</dbReference>
<proteinExistence type="predicted"/>
<keyword evidence="2" id="KW-1185">Reference proteome</keyword>
<accession>A0A9K3KLJ4</accession>
<organism evidence="1 2">
    <name type="scientific">Nitzschia inconspicua</name>
    <dbReference type="NCBI Taxonomy" id="303405"/>
    <lineage>
        <taxon>Eukaryota</taxon>
        <taxon>Sar</taxon>
        <taxon>Stramenopiles</taxon>
        <taxon>Ochrophyta</taxon>
        <taxon>Bacillariophyta</taxon>
        <taxon>Bacillariophyceae</taxon>
        <taxon>Bacillariophycidae</taxon>
        <taxon>Bacillariales</taxon>
        <taxon>Bacillariaceae</taxon>
        <taxon>Nitzschia</taxon>
    </lineage>
</organism>
<dbReference type="EMBL" id="JAGRRH010000022">
    <property type="protein sequence ID" value="KAG7345591.1"/>
    <property type="molecule type" value="Genomic_DNA"/>
</dbReference>
<dbReference type="PANTHER" id="PTHR45964">
    <property type="entry name" value="WSCD FAMILY MEMBER CG9164"/>
    <property type="match status" value="1"/>
</dbReference>
<comment type="caution">
    <text evidence="1">The sequence shown here is derived from an EMBL/GenBank/DDBJ whole genome shotgun (WGS) entry which is preliminary data.</text>
</comment>
<protein>
    <submittedName>
        <fullName evidence="1">Sulfotransferase family protein</fullName>
    </submittedName>
</protein>
<evidence type="ECO:0000313" key="2">
    <source>
        <dbReference type="Proteomes" id="UP000693970"/>
    </source>
</evidence>
<dbReference type="Proteomes" id="UP000693970">
    <property type="component" value="Unassembled WGS sequence"/>
</dbReference>
<gene>
    <name evidence="1" type="ORF">IV203_033122</name>
</gene>